<feature type="non-terminal residue" evidence="1">
    <location>
        <position position="1"/>
    </location>
</feature>
<dbReference type="Proteomes" id="UP000308600">
    <property type="component" value="Unassembled WGS sequence"/>
</dbReference>
<name>A0ACD2ZZN3_9AGAR</name>
<evidence type="ECO:0000313" key="1">
    <source>
        <dbReference type="EMBL" id="TFK58869.1"/>
    </source>
</evidence>
<protein>
    <submittedName>
        <fullName evidence="1">Uncharacterized protein</fullName>
    </submittedName>
</protein>
<gene>
    <name evidence="1" type="ORF">BDN72DRAFT_781476</name>
</gene>
<evidence type="ECO:0000313" key="2">
    <source>
        <dbReference type="Proteomes" id="UP000308600"/>
    </source>
</evidence>
<accession>A0ACD2ZZN3</accession>
<keyword evidence="2" id="KW-1185">Reference proteome</keyword>
<organism evidence="1 2">
    <name type="scientific">Pluteus cervinus</name>
    <dbReference type="NCBI Taxonomy" id="181527"/>
    <lineage>
        <taxon>Eukaryota</taxon>
        <taxon>Fungi</taxon>
        <taxon>Dikarya</taxon>
        <taxon>Basidiomycota</taxon>
        <taxon>Agaricomycotina</taxon>
        <taxon>Agaricomycetes</taxon>
        <taxon>Agaricomycetidae</taxon>
        <taxon>Agaricales</taxon>
        <taxon>Pluteineae</taxon>
        <taxon>Pluteaceae</taxon>
        <taxon>Pluteus</taxon>
    </lineage>
</organism>
<sequence>VETLRLAGVGKELSLRTLGSNYYHLVLQYLRQRWQNDLDLRADVEMLDSPRQVSFDGDVFSHSHFFFQERRYGASTTTRGQSAQYAYIDNRIPVRISYVFRVLQPHYSDRFAELKANFAIVQRFCPLRAAFSFPWDLRAVDLGIHVWEAEELMAPEVVALERFSGQFVLAPISSHGHNIWITIAHDHVRIIYLLLEAMFTMWHERIDRNGMIARMHRNGQGSKKI</sequence>
<reference evidence="1 2" key="1">
    <citation type="journal article" date="2019" name="Nat. Ecol. Evol.">
        <title>Megaphylogeny resolves global patterns of mushroom evolution.</title>
        <authorList>
            <person name="Varga T."/>
            <person name="Krizsan K."/>
            <person name="Foldi C."/>
            <person name="Dima B."/>
            <person name="Sanchez-Garcia M."/>
            <person name="Sanchez-Ramirez S."/>
            <person name="Szollosi G.J."/>
            <person name="Szarkandi J.G."/>
            <person name="Papp V."/>
            <person name="Albert L."/>
            <person name="Andreopoulos W."/>
            <person name="Angelini C."/>
            <person name="Antonin V."/>
            <person name="Barry K.W."/>
            <person name="Bougher N.L."/>
            <person name="Buchanan P."/>
            <person name="Buyck B."/>
            <person name="Bense V."/>
            <person name="Catcheside P."/>
            <person name="Chovatia M."/>
            <person name="Cooper J."/>
            <person name="Damon W."/>
            <person name="Desjardin D."/>
            <person name="Finy P."/>
            <person name="Geml J."/>
            <person name="Haridas S."/>
            <person name="Hughes K."/>
            <person name="Justo A."/>
            <person name="Karasinski D."/>
            <person name="Kautmanova I."/>
            <person name="Kiss B."/>
            <person name="Kocsube S."/>
            <person name="Kotiranta H."/>
            <person name="LaButti K.M."/>
            <person name="Lechner B.E."/>
            <person name="Liimatainen K."/>
            <person name="Lipzen A."/>
            <person name="Lukacs Z."/>
            <person name="Mihaltcheva S."/>
            <person name="Morgado L.N."/>
            <person name="Niskanen T."/>
            <person name="Noordeloos M.E."/>
            <person name="Ohm R.A."/>
            <person name="Ortiz-Santana B."/>
            <person name="Ovrebo C."/>
            <person name="Racz N."/>
            <person name="Riley R."/>
            <person name="Savchenko A."/>
            <person name="Shiryaev A."/>
            <person name="Soop K."/>
            <person name="Spirin V."/>
            <person name="Szebenyi C."/>
            <person name="Tomsovsky M."/>
            <person name="Tulloss R.E."/>
            <person name="Uehling J."/>
            <person name="Grigoriev I.V."/>
            <person name="Vagvolgyi C."/>
            <person name="Papp T."/>
            <person name="Martin F.M."/>
            <person name="Miettinen O."/>
            <person name="Hibbett D.S."/>
            <person name="Nagy L.G."/>
        </authorList>
    </citation>
    <scope>NUCLEOTIDE SEQUENCE [LARGE SCALE GENOMIC DNA]</scope>
    <source>
        <strain evidence="1 2">NL-1719</strain>
    </source>
</reference>
<proteinExistence type="predicted"/>
<dbReference type="EMBL" id="ML209163">
    <property type="protein sequence ID" value="TFK58869.1"/>
    <property type="molecule type" value="Genomic_DNA"/>
</dbReference>